<evidence type="ECO:0000313" key="1">
    <source>
        <dbReference type="EMBL" id="OQX04333.1"/>
    </source>
</evidence>
<name>A0A1Y1QFD7_9GAMM</name>
<gene>
    <name evidence="1" type="ORF">BWK73_36540</name>
</gene>
<evidence type="ECO:0000313" key="2">
    <source>
        <dbReference type="Proteomes" id="UP000192491"/>
    </source>
</evidence>
<dbReference type="Proteomes" id="UP000192491">
    <property type="component" value="Unassembled WGS sequence"/>
</dbReference>
<dbReference type="AlphaFoldDB" id="A0A1Y1QFD7"/>
<dbReference type="EMBL" id="MTEJ01000345">
    <property type="protein sequence ID" value="OQX04333.1"/>
    <property type="molecule type" value="Genomic_DNA"/>
</dbReference>
<organism evidence="1 2">
    <name type="scientific">Thiothrix lacustris</name>
    <dbReference type="NCBI Taxonomy" id="525917"/>
    <lineage>
        <taxon>Bacteria</taxon>
        <taxon>Pseudomonadati</taxon>
        <taxon>Pseudomonadota</taxon>
        <taxon>Gammaproteobacteria</taxon>
        <taxon>Thiotrichales</taxon>
        <taxon>Thiotrichaceae</taxon>
        <taxon>Thiothrix</taxon>
    </lineage>
</organism>
<proteinExistence type="predicted"/>
<protein>
    <submittedName>
        <fullName evidence="1">Uncharacterized protein</fullName>
    </submittedName>
</protein>
<reference evidence="1 2" key="1">
    <citation type="submission" date="2017-01" db="EMBL/GenBank/DDBJ databases">
        <title>Novel large sulfur bacteria in the metagenomes of groundwater-fed chemosynthetic microbial mats in the Lake Huron basin.</title>
        <authorList>
            <person name="Sharrar A.M."/>
            <person name="Flood B.E."/>
            <person name="Bailey J.V."/>
            <person name="Jones D.S."/>
            <person name="Biddanda B."/>
            <person name="Ruberg S.A."/>
            <person name="Marcus D.N."/>
            <person name="Dick G.J."/>
        </authorList>
    </citation>
    <scope>NUCLEOTIDE SEQUENCE [LARGE SCALE GENOMIC DNA]</scope>
    <source>
        <strain evidence="1">A8</strain>
    </source>
</reference>
<comment type="caution">
    <text evidence="1">The sequence shown here is derived from an EMBL/GenBank/DDBJ whole genome shotgun (WGS) entry which is preliminary data.</text>
</comment>
<sequence length="390" mass="46122">MFELEKKSVFFENFSEEYPTILQNIEIIYENKLQLDASYHHPKHFILNLNNLLRSLLFFVESSLKNSPGWLSTVVKNYKKENAKDFQILKHLRNISAHQKFILPEESIVSGLYRVRSKKKYILKLGFGDFNKPGKYAWDLSLRNTEDIFHNILVLDSLAFMDLEHSSIGECLGITRRWFYKVKIKNDQVDINEIVDVYKTICTFSSQLLDKVTAAYAQTHDIDYNHSFYYDVSEFNNINTLLELDIYPTLFSTWWEDDIYPLNAGVNLNVKNCHHYNLQDKYHTEIYGILCNSQEEYKNLLIKYSEMAINDILDSANIGEFYSFIELNHWFYKKAFKISFGDTPLEPVDIIRLQRYGKILMEEYKKKKACTIDSTSKQFQEHLKELVEKI</sequence>
<accession>A0A1Y1QFD7</accession>